<dbReference type="Proteomes" id="UP001152803">
    <property type="component" value="Unassembled WGS sequence"/>
</dbReference>
<gene>
    <name evidence="1" type="ORF">COCON_G00033220</name>
</gene>
<proteinExistence type="predicted"/>
<protein>
    <submittedName>
        <fullName evidence="1">Uncharacterized protein</fullName>
    </submittedName>
</protein>
<name>A0A9Q1I5K6_CONCO</name>
<accession>A0A9Q1I5K6</accession>
<evidence type="ECO:0000313" key="2">
    <source>
        <dbReference type="Proteomes" id="UP001152803"/>
    </source>
</evidence>
<dbReference type="AlphaFoldDB" id="A0A9Q1I5K6"/>
<organism evidence="1 2">
    <name type="scientific">Conger conger</name>
    <name type="common">Conger eel</name>
    <name type="synonym">Muraena conger</name>
    <dbReference type="NCBI Taxonomy" id="82655"/>
    <lineage>
        <taxon>Eukaryota</taxon>
        <taxon>Metazoa</taxon>
        <taxon>Chordata</taxon>
        <taxon>Craniata</taxon>
        <taxon>Vertebrata</taxon>
        <taxon>Euteleostomi</taxon>
        <taxon>Actinopterygii</taxon>
        <taxon>Neopterygii</taxon>
        <taxon>Teleostei</taxon>
        <taxon>Anguilliformes</taxon>
        <taxon>Congridae</taxon>
        <taxon>Conger</taxon>
    </lineage>
</organism>
<sequence length="101" mass="11777">MRWAVQYYQRGWETRFGHNQGLLFPNGILTPPYPPAGSWRKTWLRQKIRFRACVPLSIRSAVSPGSAHEHLALKWILLLEHSTPERALGQRGHQYTRPAKF</sequence>
<evidence type="ECO:0000313" key="1">
    <source>
        <dbReference type="EMBL" id="KAJ8284472.1"/>
    </source>
</evidence>
<reference evidence="1" key="1">
    <citation type="journal article" date="2023" name="Science">
        <title>Genome structures resolve the early diversification of teleost fishes.</title>
        <authorList>
            <person name="Parey E."/>
            <person name="Louis A."/>
            <person name="Montfort J."/>
            <person name="Bouchez O."/>
            <person name="Roques C."/>
            <person name="Iampietro C."/>
            <person name="Lluch J."/>
            <person name="Castinel A."/>
            <person name="Donnadieu C."/>
            <person name="Desvignes T."/>
            <person name="Floi Bucao C."/>
            <person name="Jouanno E."/>
            <person name="Wen M."/>
            <person name="Mejri S."/>
            <person name="Dirks R."/>
            <person name="Jansen H."/>
            <person name="Henkel C."/>
            <person name="Chen W.J."/>
            <person name="Zahm M."/>
            <person name="Cabau C."/>
            <person name="Klopp C."/>
            <person name="Thompson A.W."/>
            <person name="Robinson-Rechavi M."/>
            <person name="Braasch I."/>
            <person name="Lecointre G."/>
            <person name="Bobe J."/>
            <person name="Postlethwait J.H."/>
            <person name="Berthelot C."/>
            <person name="Roest Crollius H."/>
            <person name="Guiguen Y."/>
        </authorList>
    </citation>
    <scope>NUCLEOTIDE SEQUENCE</scope>
    <source>
        <strain evidence="1">Concon-B</strain>
    </source>
</reference>
<dbReference type="EMBL" id="JAFJMO010000002">
    <property type="protein sequence ID" value="KAJ8284472.1"/>
    <property type="molecule type" value="Genomic_DNA"/>
</dbReference>
<comment type="caution">
    <text evidence="1">The sequence shown here is derived from an EMBL/GenBank/DDBJ whole genome shotgun (WGS) entry which is preliminary data.</text>
</comment>
<keyword evidence="2" id="KW-1185">Reference proteome</keyword>